<gene>
    <name evidence="3" type="ORF">SAMN05192582_102839</name>
</gene>
<sequence>MCRYVNNGQAEIDNNTAERLMKPICLGRKNYLFCGSEQAAKNTSLIYSIIESCKMNGLRPVKYIADVLRKLISGDTDYVALLPMNIAK</sequence>
<feature type="domain" description="Transposase IS66 central" evidence="1">
    <location>
        <begin position="1"/>
        <end position="41"/>
    </location>
</feature>
<evidence type="ECO:0000259" key="2">
    <source>
        <dbReference type="Pfam" id="PF13817"/>
    </source>
</evidence>
<dbReference type="PANTHER" id="PTHR33678:SF1">
    <property type="entry name" value="BLL1576 PROTEIN"/>
    <property type="match status" value="1"/>
</dbReference>
<dbReference type="InterPro" id="IPR052344">
    <property type="entry name" value="Transposase-related"/>
</dbReference>
<proteinExistence type="predicted"/>
<dbReference type="Pfam" id="PF13817">
    <property type="entry name" value="DDE_Tnp_IS66_C"/>
    <property type="match status" value="1"/>
</dbReference>
<reference evidence="3 4" key="1">
    <citation type="submission" date="2016-10" db="EMBL/GenBank/DDBJ databases">
        <authorList>
            <person name="de Groot N.N."/>
        </authorList>
    </citation>
    <scope>NUCLEOTIDE SEQUENCE [LARGE SCALE GENOMIC DNA]</scope>
    <source>
        <strain evidence="3 4">NLAE-zl-C57</strain>
    </source>
</reference>
<dbReference type="InterPro" id="IPR004291">
    <property type="entry name" value="Transposase_IS66_central"/>
</dbReference>
<dbReference type="EMBL" id="FNDO01000028">
    <property type="protein sequence ID" value="SDI16253.1"/>
    <property type="molecule type" value="Genomic_DNA"/>
</dbReference>
<dbReference type="Proteomes" id="UP000181870">
    <property type="component" value="Unassembled WGS sequence"/>
</dbReference>
<name>A0A1G8IBJ1_BACOV</name>
<dbReference type="Pfam" id="PF03050">
    <property type="entry name" value="DDE_Tnp_IS66"/>
    <property type="match status" value="1"/>
</dbReference>
<evidence type="ECO:0000313" key="3">
    <source>
        <dbReference type="EMBL" id="SDI16253.1"/>
    </source>
</evidence>
<dbReference type="InterPro" id="IPR039552">
    <property type="entry name" value="IS66_C"/>
</dbReference>
<organism evidence="3 4">
    <name type="scientific">Bacteroides ovatus</name>
    <dbReference type="NCBI Taxonomy" id="28116"/>
    <lineage>
        <taxon>Bacteria</taxon>
        <taxon>Pseudomonadati</taxon>
        <taxon>Bacteroidota</taxon>
        <taxon>Bacteroidia</taxon>
        <taxon>Bacteroidales</taxon>
        <taxon>Bacteroidaceae</taxon>
        <taxon>Bacteroides</taxon>
    </lineage>
</organism>
<accession>A0A1G8IBJ1</accession>
<protein>
    <submittedName>
        <fullName evidence="3">IS66 C-terminal element</fullName>
    </submittedName>
</protein>
<feature type="domain" description="Transposase IS66 C-terminal" evidence="2">
    <location>
        <begin position="48"/>
        <end position="83"/>
    </location>
</feature>
<dbReference type="AlphaFoldDB" id="A0A1G8IBJ1"/>
<evidence type="ECO:0000259" key="1">
    <source>
        <dbReference type="Pfam" id="PF03050"/>
    </source>
</evidence>
<evidence type="ECO:0000313" key="4">
    <source>
        <dbReference type="Proteomes" id="UP000181870"/>
    </source>
</evidence>
<dbReference type="PANTHER" id="PTHR33678">
    <property type="entry name" value="BLL1576 PROTEIN"/>
    <property type="match status" value="1"/>
</dbReference>